<dbReference type="Proteomes" id="UP000243657">
    <property type="component" value="Unassembled WGS sequence"/>
</dbReference>
<name>A0A261F6U4_9BIFI</name>
<comment type="caution">
    <text evidence="1">The sequence shown here is derived from an EMBL/GenBank/DDBJ whole genome shotgun (WGS) entry which is preliminary data.</text>
</comment>
<dbReference type="RefSeq" id="WP_094725985.1">
    <property type="nucleotide sequence ID" value="NZ_JBHLWS010000010.1"/>
</dbReference>
<reference evidence="1 2" key="1">
    <citation type="journal article" date="2017" name="BMC Genomics">
        <title>Comparative genomic and phylogenomic analyses of the Bifidobacteriaceae family.</title>
        <authorList>
            <person name="Lugli G.A."/>
            <person name="Milani C."/>
            <person name="Turroni F."/>
            <person name="Duranti S."/>
            <person name="Mancabelli L."/>
            <person name="Mangifesta M."/>
            <person name="Ferrario C."/>
            <person name="Modesto M."/>
            <person name="Mattarelli P."/>
            <person name="Jiri K."/>
            <person name="van Sinderen D."/>
            <person name="Ventura M."/>
        </authorList>
    </citation>
    <scope>NUCLEOTIDE SEQUENCE [LARGE SCALE GENOMIC DNA]</scope>
    <source>
        <strain evidence="1 2">DSM 24762</strain>
    </source>
</reference>
<proteinExistence type="predicted"/>
<keyword evidence="2" id="KW-1185">Reference proteome</keyword>
<protein>
    <submittedName>
        <fullName evidence="1">Uncharacterized protein</fullName>
    </submittedName>
</protein>
<gene>
    <name evidence="1" type="ORF">ALMA_0182</name>
</gene>
<accession>A0A261F6U4</accession>
<evidence type="ECO:0000313" key="1">
    <source>
        <dbReference type="EMBL" id="OZG54857.1"/>
    </source>
</evidence>
<sequence>MEHMHGKKRVRKLLLVCVVTVLLLFSQFGIYLPTDIHEIPDLGDIPGDIPLITQRNSLLVEVYVSQDMRDNTLYVEMGGDRLWQPLDVRRRFKIPFGRRATRDDVKVIWYSKENGTEEVGEPDRVNDLSARVIVSDGKKEIFNHLESFVEKKYTIEGWLIMHCDVFNACIQYMPGI</sequence>
<evidence type="ECO:0000313" key="2">
    <source>
        <dbReference type="Proteomes" id="UP000243657"/>
    </source>
</evidence>
<organism evidence="1 2">
    <name type="scientific">Alloscardovia macacae</name>
    <dbReference type="NCBI Taxonomy" id="1160091"/>
    <lineage>
        <taxon>Bacteria</taxon>
        <taxon>Bacillati</taxon>
        <taxon>Actinomycetota</taxon>
        <taxon>Actinomycetes</taxon>
        <taxon>Bifidobacteriales</taxon>
        <taxon>Bifidobacteriaceae</taxon>
        <taxon>Alloscardovia</taxon>
    </lineage>
</organism>
<dbReference type="AlphaFoldDB" id="A0A261F6U4"/>
<dbReference type="EMBL" id="MWWT01000001">
    <property type="protein sequence ID" value="OZG54857.1"/>
    <property type="molecule type" value="Genomic_DNA"/>
</dbReference>